<evidence type="ECO:0000256" key="11">
    <source>
        <dbReference type="HAMAP-Rule" id="MF_00452"/>
    </source>
</evidence>
<evidence type="ECO:0000256" key="1">
    <source>
        <dbReference type="ARBA" id="ARBA00004742"/>
    </source>
</evidence>
<dbReference type="InterPro" id="IPR013035">
    <property type="entry name" value="PEP_carboxykinase_C"/>
</dbReference>
<feature type="binding site" evidence="11">
    <location>
        <position position="233"/>
    </location>
    <ligand>
        <name>Mn(2+)</name>
        <dbReference type="ChEBI" id="CHEBI:29035"/>
    </ligand>
</feature>
<dbReference type="AlphaFoldDB" id="A0AB38CH99"/>
<dbReference type="InterPro" id="IPR035077">
    <property type="entry name" value="PEP_carboxykinase_GTP_C"/>
</dbReference>
<dbReference type="GO" id="GO:0006094">
    <property type="term" value="P:gluconeogenesis"/>
    <property type="evidence" value="ECO:0007669"/>
    <property type="project" value="UniProtKB-UniRule"/>
</dbReference>
<keyword evidence="6 11" id="KW-0547">Nucleotide-binding</keyword>
<comment type="cofactor">
    <cofactor evidence="11">
        <name>Mn(2+)</name>
        <dbReference type="ChEBI" id="CHEBI:29035"/>
    </cofactor>
    <text evidence="11">Binds 1 Mn(2+) ion per subunit.</text>
</comment>
<dbReference type="InterPro" id="IPR008210">
    <property type="entry name" value="PEP_carboxykinase_N"/>
</dbReference>
<evidence type="ECO:0000256" key="7">
    <source>
        <dbReference type="ARBA" id="ARBA00022793"/>
    </source>
</evidence>
<feature type="binding site" evidence="11">
    <location>
        <position position="310"/>
    </location>
    <ligand>
        <name>Mn(2+)</name>
        <dbReference type="ChEBI" id="CHEBI:29035"/>
    </ligand>
</feature>
<dbReference type="Gene3D" id="3.90.228.20">
    <property type="match status" value="1"/>
</dbReference>
<dbReference type="Pfam" id="PF00821">
    <property type="entry name" value="PEPCK_GTP"/>
    <property type="match status" value="1"/>
</dbReference>
<dbReference type="PROSITE" id="PS00505">
    <property type="entry name" value="PEPCK_GTP"/>
    <property type="match status" value="1"/>
</dbReference>
<evidence type="ECO:0000259" key="12">
    <source>
        <dbReference type="Pfam" id="PF00821"/>
    </source>
</evidence>
<feature type="binding site" evidence="11">
    <location>
        <position position="261"/>
    </location>
    <ligand>
        <name>Mn(2+)</name>
        <dbReference type="ChEBI" id="CHEBI:29035"/>
    </ligand>
</feature>
<proteinExistence type="inferred from homology"/>
<evidence type="ECO:0000256" key="8">
    <source>
        <dbReference type="ARBA" id="ARBA00023134"/>
    </source>
</evidence>
<comment type="pathway">
    <text evidence="1 11">Carbohydrate biosynthesis; gluconeogenesis.</text>
</comment>
<keyword evidence="4 11" id="KW-0312">Gluconeogenesis</keyword>
<comment type="subunit">
    <text evidence="3 11">Monomer.</text>
</comment>
<dbReference type="Gene3D" id="2.170.8.10">
    <property type="entry name" value="Phosphoenolpyruvate Carboxykinase, domain 2"/>
    <property type="match status" value="1"/>
</dbReference>
<dbReference type="SUPFAM" id="SSF68923">
    <property type="entry name" value="PEP carboxykinase N-terminal domain"/>
    <property type="match status" value="1"/>
</dbReference>
<dbReference type="EC" id="4.1.1.32" evidence="11"/>
<feature type="binding site" evidence="11">
    <location>
        <begin position="284"/>
        <end position="289"/>
    </location>
    <ligand>
        <name>GTP</name>
        <dbReference type="ChEBI" id="CHEBI:37565"/>
    </ligand>
</feature>
<keyword evidence="10 11" id="KW-0456">Lyase</keyword>
<dbReference type="GO" id="GO:0005829">
    <property type="term" value="C:cytosol"/>
    <property type="evidence" value="ECO:0007669"/>
    <property type="project" value="TreeGrafter"/>
</dbReference>
<accession>A0AB38CH99</accession>
<dbReference type="InterPro" id="IPR018091">
    <property type="entry name" value="PEP_carboxykin_GTP_CS"/>
</dbReference>
<dbReference type="PANTHER" id="PTHR11561:SF0">
    <property type="entry name" value="PHOSPHOENOLPYRUVATE CARBOXYKINASE [GTP]-RELATED"/>
    <property type="match status" value="1"/>
</dbReference>
<dbReference type="GO" id="GO:0019543">
    <property type="term" value="P:propionate catabolic process"/>
    <property type="evidence" value="ECO:0007669"/>
    <property type="project" value="TreeGrafter"/>
</dbReference>
<evidence type="ECO:0000313" key="14">
    <source>
        <dbReference type="EMBL" id="SFY33136.1"/>
    </source>
</evidence>
<dbReference type="GO" id="GO:0006107">
    <property type="term" value="P:oxaloacetate metabolic process"/>
    <property type="evidence" value="ECO:0007669"/>
    <property type="project" value="TreeGrafter"/>
</dbReference>
<dbReference type="GO" id="GO:0033993">
    <property type="term" value="P:response to lipid"/>
    <property type="evidence" value="ECO:0007669"/>
    <property type="project" value="TreeGrafter"/>
</dbReference>
<keyword evidence="9 11" id="KW-0464">Manganese</keyword>
<dbReference type="HAMAP" id="MF_00452">
    <property type="entry name" value="PEPCK_GTP"/>
    <property type="match status" value="1"/>
</dbReference>
<organism evidence="14 15">
    <name type="scientific">Janthinobacterium lividum</name>
    <dbReference type="NCBI Taxonomy" id="29581"/>
    <lineage>
        <taxon>Bacteria</taxon>
        <taxon>Pseudomonadati</taxon>
        <taxon>Pseudomonadota</taxon>
        <taxon>Betaproteobacteria</taxon>
        <taxon>Burkholderiales</taxon>
        <taxon>Oxalobacteraceae</taxon>
        <taxon>Janthinobacterium</taxon>
    </lineage>
</organism>
<dbReference type="Pfam" id="PF17297">
    <property type="entry name" value="PEPCK_N"/>
    <property type="match status" value="1"/>
</dbReference>
<evidence type="ECO:0000256" key="9">
    <source>
        <dbReference type="ARBA" id="ARBA00023211"/>
    </source>
</evidence>
<dbReference type="PIRSF" id="PIRSF001348">
    <property type="entry name" value="PEP_carboxykinase_GTP"/>
    <property type="match status" value="1"/>
</dbReference>
<dbReference type="GO" id="GO:0005525">
    <property type="term" value="F:GTP binding"/>
    <property type="evidence" value="ECO:0007669"/>
    <property type="project" value="UniProtKB-UniRule"/>
</dbReference>
<keyword evidence="11" id="KW-0963">Cytoplasm</keyword>
<keyword evidence="5 11" id="KW-0479">Metal-binding</keyword>
<name>A0AB38CH99_9BURK</name>
<feature type="binding site" evidence="11">
    <location>
        <begin position="531"/>
        <end position="534"/>
    </location>
    <ligand>
        <name>GTP</name>
        <dbReference type="ChEBI" id="CHEBI:37565"/>
    </ligand>
</feature>
<dbReference type="RefSeq" id="WP_072457518.1">
    <property type="nucleotide sequence ID" value="NZ_FPKH01000012.1"/>
</dbReference>
<evidence type="ECO:0000259" key="13">
    <source>
        <dbReference type="Pfam" id="PF17297"/>
    </source>
</evidence>
<dbReference type="FunFam" id="3.40.449.10:FF:000005">
    <property type="entry name" value="Phosphoenolpyruvate carboxykinase [GTP]"/>
    <property type="match status" value="1"/>
</dbReference>
<evidence type="ECO:0000256" key="6">
    <source>
        <dbReference type="ARBA" id="ARBA00022741"/>
    </source>
</evidence>
<feature type="binding site" evidence="11">
    <location>
        <position position="433"/>
    </location>
    <ligand>
        <name>GTP</name>
        <dbReference type="ChEBI" id="CHEBI:37565"/>
    </ligand>
</feature>
<feature type="domain" description="Phosphoenolpyruvate carboxykinase GTP-utilising N-terminal" evidence="13">
    <location>
        <begin position="25"/>
        <end position="244"/>
    </location>
</feature>
<feature type="active site" evidence="11">
    <location>
        <position position="285"/>
    </location>
</feature>
<keyword evidence="7 11" id="KW-0210">Decarboxylase</keyword>
<feature type="binding site" evidence="11">
    <location>
        <position position="85"/>
    </location>
    <ligand>
        <name>substrate</name>
    </ligand>
</feature>
<comment type="similarity">
    <text evidence="2 11">Belongs to the phosphoenolpyruvate carboxykinase [GTP] family.</text>
</comment>
<evidence type="ECO:0000256" key="5">
    <source>
        <dbReference type="ARBA" id="ARBA00022723"/>
    </source>
</evidence>
<dbReference type="EMBL" id="FPKH01000012">
    <property type="protein sequence ID" value="SFY33136.1"/>
    <property type="molecule type" value="Genomic_DNA"/>
</dbReference>
<dbReference type="InterPro" id="IPR035078">
    <property type="entry name" value="PEP_carboxykinase_GTP_N"/>
</dbReference>
<comment type="catalytic activity">
    <reaction evidence="11">
        <text>oxaloacetate + GTP = phosphoenolpyruvate + GDP + CO2</text>
        <dbReference type="Rhea" id="RHEA:10388"/>
        <dbReference type="ChEBI" id="CHEBI:16452"/>
        <dbReference type="ChEBI" id="CHEBI:16526"/>
        <dbReference type="ChEBI" id="CHEBI:37565"/>
        <dbReference type="ChEBI" id="CHEBI:58189"/>
        <dbReference type="ChEBI" id="CHEBI:58702"/>
        <dbReference type="EC" id="4.1.1.32"/>
    </reaction>
</comment>
<dbReference type="GO" id="GO:0030145">
    <property type="term" value="F:manganese ion binding"/>
    <property type="evidence" value="ECO:0007669"/>
    <property type="project" value="UniProtKB-UniRule"/>
</dbReference>
<dbReference type="NCBIfam" id="NF003253">
    <property type="entry name" value="PRK04210.1"/>
    <property type="match status" value="1"/>
</dbReference>
<feature type="binding site" evidence="11">
    <location>
        <position position="402"/>
    </location>
    <ligand>
        <name>GTP</name>
        <dbReference type="ChEBI" id="CHEBI:37565"/>
    </ligand>
</feature>
<gene>
    <name evidence="11" type="primary">pckG</name>
    <name evidence="14" type="ORF">SAMN03097694_0255</name>
</gene>
<evidence type="ECO:0000256" key="10">
    <source>
        <dbReference type="ARBA" id="ARBA00023239"/>
    </source>
</evidence>
<dbReference type="CDD" id="cd00819">
    <property type="entry name" value="PEPCK_GTP"/>
    <property type="match status" value="1"/>
</dbReference>
<evidence type="ECO:0000313" key="15">
    <source>
        <dbReference type="Proteomes" id="UP000182489"/>
    </source>
</evidence>
<feature type="domain" description="Phosphoenolpyruvate carboxykinase C-terminal P-loop" evidence="12">
    <location>
        <begin position="257"/>
        <end position="620"/>
    </location>
</feature>
<feature type="binding site" evidence="11">
    <location>
        <position position="283"/>
    </location>
    <ligand>
        <name>substrate</name>
    </ligand>
</feature>
<dbReference type="PANTHER" id="PTHR11561">
    <property type="entry name" value="PHOSPHOENOLPYRUVATE CARBOXYKINASE"/>
    <property type="match status" value="1"/>
</dbReference>
<dbReference type="Proteomes" id="UP000182489">
    <property type="component" value="Unassembled WGS sequence"/>
</dbReference>
<comment type="caution">
    <text evidence="14">The sequence shown here is derived from an EMBL/GenBank/DDBJ whole genome shotgun (WGS) entry which is preliminary data.</text>
</comment>
<dbReference type="SUPFAM" id="SSF53795">
    <property type="entry name" value="PEP carboxykinase-like"/>
    <property type="match status" value="1"/>
</dbReference>
<dbReference type="Gene3D" id="3.40.449.10">
    <property type="entry name" value="Phosphoenolpyruvate Carboxykinase, domain 1"/>
    <property type="match status" value="1"/>
</dbReference>
<comment type="subcellular location">
    <subcellularLocation>
        <location evidence="11">Cytoplasm</location>
    </subcellularLocation>
</comment>
<keyword evidence="8 11" id="KW-0342">GTP-binding</keyword>
<sequence>MNQPVMGGVAALNVPAYIKQQKLINWVADIAALTKPDRIYWCDGSQEEYERLCAEMVASGTMKKLNAEKRPNSYLACSDPSDVARVEDRTYICSATKEAAGPTNNWTEPGEMRHTLNGLFDGCMRGRTMYVVPFSMGPLGSPIAHIGVELSDSPYVAVNMKIMTRMGRAVYDVLGTDGAFVPCVHSVGAPLAAGQADVKWPCNSTKYIVHFPETREIWSFGSGYGGNALLGKKCFALRIASNMGYQEAQASDNNPGWLAEHMLILGVESPEGKKHYVAAAFPSACGKTNFAMLIPPASFNGWKVTTIGDDIAWIKPGADGRLYAINPEAGYFGVAPGTNEKTNYNCMASMRDNTIFTNVALTDDGDVWWEGLTKEAPSHLIDWQGKDWTPASGTKAAHPNARFTVAATQNPVIDSAWDDPAGVPISAFIFGGRRSTTVPLVTEARNWVEGVYMAATMGSETTAAAVGQMGVVRRDPFAMLPFIGYNMSDYFQHWLDMGVKVGKVNPAALPKIYCVNWFRTDEAGKFVWPGFGDNMRVLKWMLERIEGKAGGVENLFGTTPQYGDLNWDGLPFTQEQFDTITSIDKAAWVEELKLHTQLFEKLAYHLPQELADNKAALEKRLSA</sequence>
<feature type="binding site" evidence="11">
    <location>
        <begin position="400"/>
        <end position="402"/>
    </location>
    <ligand>
        <name>substrate</name>
    </ligand>
</feature>
<reference evidence="14 15" key="1">
    <citation type="submission" date="2016-11" db="EMBL/GenBank/DDBJ databases">
        <authorList>
            <person name="Varghese N."/>
            <person name="Submissions S."/>
        </authorList>
    </citation>
    <scope>NUCLEOTIDE SEQUENCE [LARGE SCALE GENOMIC DNA]</scope>
    <source>
        <strain evidence="14 15">NFR18</strain>
    </source>
</reference>
<protein>
    <recommendedName>
        <fullName evidence="11">Phosphoenolpyruvate carboxykinase [GTP]</fullName>
        <shortName evidence="11">PEP carboxykinase</shortName>
        <shortName evidence="11">PEPCK</shortName>
        <ecNumber evidence="11">4.1.1.32</ecNumber>
    </recommendedName>
    <alternativeName>
        <fullName evidence="11">GTP-dependent phosphoenolpyruvate carboxykinase</fullName>
        <shortName evidence="11">GTP-PEPCK</shortName>
    </alternativeName>
</protein>
<feature type="binding site" evidence="11">
    <location>
        <begin position="224"/>
        <end position="226"/>
    </location>
    <ligand>
        <name>substrate</name>
    </ligand>
</feature>
<comment type="function">
    <text evidence="11">Catalyzes the conversion of oxaloacetate (OAA) to phosphoenolpyruvate (PEP), the rate-limiting step in the metabolic pathway that produces glucose from lactate and other precursors derived from the citric acid cycle.</text>
</comment>
<dbReference type="GO" id="GO:0004613">
    <property type="term" value="F:phosphoenolpyruvate carboxykinase (GTP) activity"/>
    <property type="evidence" value="ECO:0007669"/>
    <property type="project" value="UniProtKB-UniRule"/>
</dbReference>
<evidence type="ECO:0000256" key="3">
    <source>
        <dbReference type="ARBA" id="ARBA00011245"/>
    </source>
</evidence>
<dbReference type="GO" id="GO:0046327">
    <property type="term" value="P:glycerol biosynthetic process from pyruvate"/>
    <property type="evidence" value="ECO:0007669"/>
    <property type="project" value="TreeGrafter"/>
</dbReference>
<evidence type="ECO:0000256" key="4">
    <source>
        <dbReference type="ARBA" id="ARBA00022432"/>
    </source>
</evidence>
<evidence type="ECO:0000256" key="2">
    <source>
        <dbReference type="ARBA" id="ARBA00005796"/>
    </source>
</evidence>
<dbReference type="GO" id="GO:0071333">
    <property type="term" value="P:cellular response to glucose stimulus"/>
    <property type="evidence" value="ECO:0007669"/>
    <property type="project" value="TreeGrafter"/>
</dbReference>
<dbReference type="GO" id="GO:0042594">
    <property type="term" value="P:response to starvation"/>
    <property type="evidence" value="ECO:0007669"/>
    <property type="project" value="TreeGrafter"/>
</dbReference>
<dbReference type="InterPro" id="IPR008209">
    <property type="entry name" value="PEP_carboxykinase_GTP"/>
</dbReference>